<dbReference type="SUPFAM" id="SSF89796">
    <property type="entry name" value="CoA-transferase family III (CaiB/BaiF)"/>
    <property type="match status" value="2"/>
</dbReference>
<reference evidence="2" key="1">
    <citation type="submission" date="2015-05" db="EMBL/GenBank/DDBJ databases">
        <authorList>
            <person name="Rodrigo-Torres Lidia"/>
            <person name="Arahal R.David."/>
        </authorList>
    </citation>
    <scope>NUCLEOTIDE SEQUENCE [LARGE SCALE GENOMIC DNA]</scope>
    <source>
        <strain evidence="2">CECT 7321</strain>
    </source>
</reference>
<dbReference type="InterPro" id="IPR023606">
    <property type="entry name" value="CoA-Trfase_III_dom_1_sf"/>
</dbReference>
<dbReference type="AlphaFoldDB" id="A0A0H5D0P7"/>
<dbReference type="Gene3D" id="3.40.50.10540">
    <property type="entry name" value="Crotonobetainyl-coa:carnitine coa-transferase, domain 1"/>
    <property type="match status" value="1"/>
</dbReference>
<name>A0A0H5D0P7_9RHOB</name>
<dbReference type="RefSeq" id="WP_050672869.1">
    <property type="nucleotide sequence ID" value="NZ_CVRL01000013.1"/>
</dbReference>
<dbReference type="Pfam" id="PF02515">
    <property type="entry name" value="CoA_transf_3"/>
    <property type="match status" value="1"/>
</dbReference>
<dbReference type="GO" id="GO:0033608">
    <property type="term" value="F:formyl-CoA transferase activity"/>
    <property type="evidence" value="ECO:0007669"/>
    <property type="project" value="UniProtKB-EC"/>
</dbReference>
<keyword evidence="1" id="KW-0808">Transferase</keyword>
<dbReference type="InterPro" id="IPR052985">
    <property type="entry name" value="CoA-trans_III_biosynth/detox"/>
</dbReference>
<dbReference type="EC" id="2.8.3.16" evidence="1"/>
<keyword evidence="2" id="KW-1185">Reference proteome</keyword>
<sequence>MQNLAIPQGLSVVTPARWASCYAVDQLANRSVAAVGDALAKLMVATALCSERPQITVDQRLTALWFKYSFRPSGWEMPALWDPLAGDYPTQDGWIRLHTNLPHHRDAALHALGCEARPEAVRTAVAGWGSDALEQEVVKHGGVAAAMRSEAAWAAHPQGQAVAKEPLIAWQDPRHIALRPRPEATPARPLAGLRVLDLTRVLAGPVATRTLAGFGATVLRIDPPGWDEPGVLTDVALGKHMAALDLKSTDGKATLERLLSEADVLVHGYRPGALDALGFTTETLRQIAPHLIDVRLNAYGWTGPWAKRRGFDSLVQMSSGIADRGRYWAAGATAPPSDARPNPLPVQALDHATGYLMAAAVLRALGSAARGDKVADARLSLARTAQALKDLSNGSDDATGAVLTGAEDRDYCEETELTSWGAGQRLRSPLTVGAASLLWDHPAKASGSAKARWP</sequence>
<dbReference type="EMBL" id="CVRL01000013">
    <property type="protein sequence ID" value="CRL10318.1"/>
    <property type="molecule type" value="Genomic_DNA"/>
</dbReference>
<accession>A0A0H5D0P7</accession>
<evidence type="ECO:0000313" key="2">
    <source>
        <dbReference type="Proteomes" id="UP000043764"/>
    </source>
</evidence>
<dbReference type="STRING" id="481446.NIT7645_02514"/>
<dbReference type="Proteomes" id="UP000043764">
    <property type="component" value="Unassembled WGS sequence"/>
</dbReference>
<evidence type="ECO:0000313" key="1">
    <source>
        <dbReference type="EMBL" id="CRL10318.1"/>
    </source>
</evidence>
<dbReference type="PANTHER" id="PTHR48229">
    <property type="entry name" value="CAIB/BAIF FAMILY ENZYME (AFU_ORTHOLOGUE AFUA_1G05360)-RELATED"/>
    <property type="match status" value="1"/>
</dbReference>
<dbReference type="PANTHER" id="PTHR48229:SF1">
    <property type="entry name" value="ALPHA METHYLACYL-COA RACEMASE-RELATED"/>
    <property type="match status" value="1"/>
</dbReference>
<dbReference type="InterPro" id="IPR003673">
    <property type="entry name" value="CoA-Trfase_fam_III"/>
</dbReference>
<protein>
    <submittedName>
        <fullName evidence="1">Formyl-coenzyme A transferase</fullName>
        <ecNumber evidence="1">2.8.3.16</ecNumber>
    </submittedName>
</protein>
<gene>
    <name evidence="1" type="primary">frc_1</name>
    <name evidence="1" type="ORF">NIT7321_01162</name>
</gene>
<proteinExistence type="predicted"/>
<organism evidence="1 2">
    <name type="scientific">Phaeobacter italicus</name>
    <dbReference type="NCBI Taxonomy" id="481446"/>
    <lineage>
        <taxon>Bacteria</taxon>
        <taxon>Pseudomonadati</taxon>
        <taxon>Pseudomonadota</taxon>
        <taxon>Alphaproteobacteria</taxon>
        <taxon>Rhodobacterales</taxon>
        <taxon>Roseobacteraceae</taxon>
        <taxon>Phaeobacter</taxon>
    </lineage>
</organism>